<dbReference type="Pfam" id="PF07510">
    <property type="entry name" value="GmrSD_C"/>
    <property type="match status" value="1"/>
</dbReference>
<dbReference type="Proteomes" id="UP000034029">
    <property type="component" value="Chromosome"/>
</dbReference>
<reference evidence="5" key="2">
    <citation type="submission" date="2015-04" db="EMBL/GenBank/DDBJ databases">
        <title>Complete genome sequence of Salinicoccus halodurans strain H3B36, isolated from the Qaidam basin of China.</title>
        <authorList>
            <person name="Ma Y."/>
            <person name="Jiang K."/>
            <person name="Xue Y."/>
        </authorList>
    </citation>
    <scope>NUCLEOTIDE SEQUENCE [LARGE SCALE GENOMIC DNA]</scope>
    <source>
        <strain evidence="5">H3B36</strain>
    </source>
</reference>
<evidence type="ECO:0000313" key="6">
    <source>
        <dbReference type="Proteomes" id="UP000183090"/>
    </source>
</evidence>
<protein>
    <submittedName>
        <fullName evidence="4">Uncharacterized conserved protein, contains ParB-like and HNH nuclease domains</fullName>
    </submittedName>
</protein>
<dbReference type="EMBL" id="CP011366">
    <property type="protein sequence ID" value="AKG74202.1"/>
    <property type="molecule type" value="Genomic_DNA"/>
</dbReference>
<evidence type="ECO:0000313" key="5">
    <source>
        <dbReference type="Proteomes" id="UP000034029"/>
    </source>
</evidence>
<accession>A0A0F7HK29</accession>
<organism evidence="4 6">
    <name type="scientific">Salinicoccus halodurans</name>
    <dbReference type="NCBI Taxonomy" id="407035"/>
    <lineage>
        <taxon>Bacteria</taxon>
        <taxon>Bacillati</taxon>
        <taxon>Bacillota</taxon>
        <taxon>Bacilli</taxon>
        <taxon>Bacillales</taxon>
        <taxon>Staphylococcaceae</taxon>
        <taxon>Salinicoccus</taxon>
    </lineage>
</organism>
<dbReference type="PANTHER" id="PTHR35149:SF2">
    <property type="entry name" value="DUF262 DOMAIN-CONTAINING PROTEIN"/>
    <property type="match status" value="1"/>
</dbReference>
<dbReference type="InterPro" id="IPR004919">
    <property type="entry name" value="GmrSD_N"/>
</dbReference>
<evidence type="ECO:0000313" key="3">
    <source>
        <dbReference type="EMBL" id="AKG74202.1"/>
    </source>
</evidence>
<feature type="domain" description="GmrSD restriction endonucleases N-terminal" evidence="1">
    <location>
        <begin position="12"/>
        <end position="223"/>
    </location>
</feature>
<dbReference type="KEGG" id="shv:AAT16_08120"/>
<gene>
    <name evidence="3" type="ORF">AAT16_08120</name>
    <name evidence="4" type="ORF">SAMN05216235_2517</name>
</gene>
<dbReference type="AlphaFoldDB" id="A0A0F7HK29"/>
<dbReference type="EMBL" id="FOTB01000006">
    <property type="protein sequence ID" value="SFK92996.1"/>
    <property type="molecule type" value="Genomic_DNA"/>
</dbReference>
<keyword evidence="5" id="KW-1185">Reference proteome</keyword>
<proteinExistence type="predicted"/>
<evidence type="ECO:0000259" key="2">
    <source>
        <dbReference type="Pfam" id="PF07510"/>
    </source>
</evidence>
<reference evidence="4 6" key="3">
    <citation type="submission" date="2016-10" db="EMBL/GenBank/DDBJ databases">
        <authorList>
            <person name="Varghese N."/>
            <person name="Submissions S."/>
        </authorList>
    </citation>
    <scope>NUCLEOTIDE SEQUENCE [LARGE SCALE GENOMIC DNA]</scope>
    <source>
        <strain evidence="4 6">CGMCC 1.6501</strain>
    </source>
</reference>
<sequence length="608" mass="73025">MNHITSEATVISSLLNNRYKVQYYQREYSWKTKQIQELIEDLTNEFYENYEEGHTQEDVEHYEGYFLGPVIMTKDKAIIDGQQRLSSITLLLIYLNHLQQSLDQQVDLNHLIFSSKFGKKTFSINVPERKDCLESLYEKGSYDEKENDTESVINLSNRYRDIEALFPDDMKDEKLLIFIEWLIEKVVLVEINANSEQDAHKVFVAMNDRGLRLTPVEMLKGYLLSEIKDNATRNKINDLWKYRVLSLKDLEKDGDTDFIKTWLRSQYAEFMRVGKRDSEKKDFEVIGDAPHKWVRENRERLGLIRSKDFEDFVSVNFEKYADIYGDLKRYATNFNKNFEFVYYNADRNFTLQYQMILAAIDPEDDKETIEKKIKLVSRFIDQWIIRRVFSFRTMNYSSVLYTVFNITKEIRRRSLDEIASYFKDYIEHKIDYGLEELDRFYLNRYTARFMLHILARMTAFIESESGINSSFVDYVNRDQKNPYDIEHLWANDYMQGKHEEEFESRQEFESFRNMFGGLVLLPKDKNRSFQDMTYEEKSRKYFSENLLARSLNQDCYINNPSFKKFMEKYNLNFKPYEEFTKNDLLERQQLYKEISKVIWNPDLLDAEL</sequence>
<name>A0A0F7HK29_9STAP</name>
<evidence type="ECO:0000259" key="1">
    <source>
        <dbReference type="Pfam" id="PF03235"/>
    </source>
</evidence>
<evidence type="ECO:0000313" key="4">
    <source>
        <dbReference type="EMBL" id="SFK92996.1"/>
    </source>
</evidence>
<dbReference type="Pfam" id="PF03235">
    <property type="entry name" value="GmrSD_N"/>
    <property type="match status" value="1"/>
</dbReference>
<dbReference type="InterPro" id="IPR011089">
    <property type="entry name" value="GmrSD_C"/>
</dbReference>
<dbReference type="OrthoDB" id="9798761at2"/>
<feature type="domain" description="GmrSD restriction endonucleases C-terminal" evidence="2">
    <location>
        <begin position="475"/>
        <end position="552"/>
    </location>
</feature>
<dbReference type="PANTHER" id="PTHR35149">
    <property type="entry name" value="SLL5132 PROTEIN"/>
    <property type="match status" value="1"/>
</dbReference>
<dbReference type="Proteomes" id="UP000183090">
    <property type="component" value="Unassembled WGS sequence"/>
</dbReference>
<dbReference type="RefSeq" id="WP_046790384.1">
    <property type="nucleotide sequence ID" value="NZ_CP011366.1"/>
</dbReference>
<reference evidence="3 5" key="1">
    <citation type="journal article" date="2015" name="Int. J. Syst. Evol. Microbiol.">
        <title>Complete genome sequence of Salinicoccus halodurans H3B36, isolated from the Qaidam Basin in China.</title>
        <authorList>
            <person name="Jiang K."/>
            <person name="Xue Y."/>
            <person name="Ma Y."/>
        </authorList>
    </citation>
    <scope>NUCLEOTIDE SEQUENCE [LARGE SCALE GENOMIC DNA]</scope>
    <source>
        <strain evidence="3 5">H3B36</strain>
    </source>
</reference>